<comment type="caution">
    <text evidence="1">The sequence shown here is derived from an EMBL/GenBank/DDBJ whole genome shotgun (WGS) entry which is preliminary data.</text>
</comment>
<dbReference type="Proteomes" id="UP001313282">
    <property type="component" value="Unassembled WGS sequence"/>
</dbReference>
<keyword evidence="2" id="KW-1185">Reference proteome</keyword>
<accession>A0AAN8RB40</accession>
<dbReference type="Gene3D" id="3.80.10.10">
    <property type="entry name" value="Ribonuclease Inhibitor"/>
    <property type="match status" value="1"/>
</dbReference>
<evidence type="ECO:0000313" key="1">
    <source>
        <dbReference type="EMBL" id="KAK6335039.1"/>
    </source>
</evidence>
<evidence type="ECO:0008006" key="3">
    <source>
        <dbReference type="Google" id="ProtNLM"/>
    </source>
</evidence>
<name>A0AAN8RB40_9PEZI</name>
<dbReference type="InterPro" id="IPR032675">
    <property type="entry name" value="LRR_dom_sf"/>
</dbReference>
<gene>
    <name evidence="1" type="ORF">TWF718_010481</name>
</gene>
<organism evidence="1 2">
    <name type="scientific">Orbilia javanica</name>
    <dbReference type="NCBI Taxonomy" id="47235"/>
    <lineage>
        <taxon>Eukaryota</taxon>
        <taxon>Fungi</taxon>
        <taxon>Dikarya</taxon>
        <taxon>Ascomycota</taxon>
        <taxon>Pezizomycotina</taxon>
        <taxon>Orbiliomycetes</taxon>
        <taxon>Orbiliales</taxon>
        <taxon>Orbiliaceae</taxon>
        <taxon>Orbilia</taxon>
    </lineage>
</organism>
<protein>
    <recommendedName>
        <fullName evidence="3">F-box domain-containing protein</fullName>
    </recommendedName>
</protein>
<dbReference type="EMBL" id="JAVHNR010000008">
    <property type="protein sequence ID" value="KAK6335039.1"/>
    <property type="molecule type" value="Genomic_DNA"/>
</dbReference>
<dbReference type="SUPFAM" id="SSF52047">
    <property type="entry name" value="RNI-like"/>
    <property type="match status" value="1"/>
</dbReference>
<dbReference type="AlphaFoldDB" id="A0AAN8RB40"/>
<evidence type="ECO:0000313" key="2">
    <source>
        <dbReference type="Proteomes" id="UP001313282"/>
    </source>
</evidence>
<proteinExistence type="predicted"/>
<sequence>MITEISKYLHQKKTLASLSLVSKKLNSIVSPLLYETVIINLNDFQDSKAYKYASLLVYEHRYVHLIKNFGVRGMKPKLEPWKRIIFHTLNCMTLGLLKLFESDQLRNFVWSTDMALTSVIVKELQNRQKLLQGIWVSSSDAVGSGFTDDSLFKIFNDLGSIRDLHFSGILDLQSLFEFLRNPETMPQNLHRLTIGASGGVFGQWSRSINLTTPDDSADINLGPASQSFPKFPDLKYLSLTGIDLGLLTEFDSSFRIDRIFDVKNLQTLKLIDINEISVTLNYLQVLPMNLKTFHIRGKEPGIAIENILGSFTGLEELYLDLESYESSRWNNMCQNIRNHKATLVRLYARLSSDGYGGEFGDTFLRSLRGENKFPKLLELCCPLKDFYEFRSFSRDYLPKLQLLWLLADPRTWEKKDLKPNDTTTILRPFFRPNAHNHNRLPFLAIGERSEKGLLLIFELCESVSITGAITTSLSFITHHSLFDYNPELTLLNIDTSWVPWEEEREFYNSREASYIGDEYSARDRAAPTPYRP</sequence>
<reference evidence="1 2" key="1">
    <citation type="submission" date="2019-10" db="EMBL/GenBank/DDBJ databases">
        <authorList>
            <person name="Palmer J.M."/>
        </authorList>
    </citation>
    <scope>NUCLEOTIDE SEQUENCE [LARGE SCALE GENOMIC DNA]</scope>
    <source>
        <strain evidence="1 2">TWF718</strain>
    </source>
</reference>